<accession>A0A9N9DPH3</accession>
<dbReference type="Proteomes" id="UP000789396">
    <property type="component" value="Unassembled WGS sequence"/>
</dbReference>
<gene>
    <name evidence="1" type="ORF">RFULGI_LOCUS8184</name>
</gene>
<name>A0A9N9DPH3_9GLOM</name>
<comment type="caution">
    <text evidence="1">The sequence shown here is derived from an EMBL/GenBank/DDBJ whole genome shotgun (WGS) entry which is preliminary data.</text>
</comment>
<keyword evidence="2" id="KW-1185">Reference proteome</keyword>
<evidence type="ECO:0000313" key="1">
    <source>
        <dbReference type="EMBL" id="CAG8643937.1"/>
    </source>
</evidence>
<organism evidence="1 2">
    <name type="scientific">Racocetra fulgida</name>
    <dbReference type="NCBI Taxonomy" id="60492"/>
    <lineage>
        <taxon>Eukaryota</taxon>
        <taxon>Fungi</taxon>
        <taxon>Fungi incertae sedis</taxon>
        <taxon>Mucoromycota</taxon>
        <taxon>Glomeromycotina</taxon>
        <taxon>Glomeromycetes</taxon>
        <taxon>Diversisporales</taxon>
        <taxon>Gigasporaceae</taxon>
        <taxon>Racocetra</taxon>
    </lineage>
</organism>
<reference evidence="1" key="1">
    <citation type="submission" date="2021-06" db="EMBL/GenBank/DDBJ databases">
        <authorList>
            <person name="Kallberg Y."/>
            <person name="Tangrot J."/>
            <person name="Rosling A."/>
        </authorList>
    </citation>
    <scope>NUCLEOTIDE SEQUENCE</scope>
    <source>
        <strain evidence="1">IN212</strain>
    </source>
</reference>
<sequence>LLTVPKQSSNQTLNSERANSVNFLDLSNHISRAENNKKSNHEVLKCYYDLGKALLMQLRIFRESHNEIESKKLVSSQFHSDLEIVIPSYDAHIIERIESFSASTILNLKWDDIKIITEYITSQLNASETINNRGYRIIDGELNH</sequence>
<feature type="non-terminal residue" evidence="1">
    <location>
        <position position="1"/>
    </location>
</feature>
<dbReference type="EMBL" id="CAJVPZ010012875">
    <property type="protein sequence ID" value="CAG8643937.1"/>
    <property type="molecule type" value="Genomic_DNA"/>
</dbReference>
<evidence type="ECO:0000313" key="2">
    <source>
        <dbReference type="Proteomes" id="UP000789396"/>
    </source>
</evidence>
<proteinExistence type="predicted"/>
<protein>
    <submittedName>
        <fullName evidence="1">15584_t:CDS:1</fullName>
    </submittedName>
</protein>
<dbReference type="OrthoDB" id="10332422at2759"/>
<dbReference type="AlphaFoldDB" id="A0A9N9DPH3"/>